<dbReference type="HAMAP" id="MF_01411">
    <property type="entry name" value="LPS_assembly_LptD"/>
    <property type="match status" value="1"/>
</dbReference>
<dbReference type="Proteomes" id="UP000199125">
    <property type="component" value="Unassembled WGS sequence"/>
</dbReference>
<dbReference type="RefSeq" id="WP_090845586.1">
    <property type="nucleotide sequence ID" value="NZ_FNXG01000001.1"/>
</dbReference>
<organism evidence="3 4">
    <name type="scientific">Paracoccus alkenifer</name>
    <dbReference type="NCBI Taxonomy" id="65735"/>
    <lineage>
        <taxon>Bacteria</taxon>
        <taxon>Pseudomonadati</taxon>
        <taxon>Pseudomonadota</taxon>
        <taxon>Alphaproteobacteria</taxon>
        <taxon>Rhodobacterales</taxon>
        <taxon>Paracoccaceae</taxon>
        <taxon>Paracoccus</taxon>
    </lineage>
</organism>
<comment type="function">
    <text evidence="1">Involved in the assembly of lipopolysaccharide (LPS) at the surface of the outer membrane.</text>
</comment>
<dbReference type="GO" id="GO:0009279">
    <property type="term" value="C:cell outer membrane"/>
    <property type="evidence" value="ECO:0007669"/>
    <property type="project" value="UniProtKB-SubCell"/>
</dbReference>
<gene>
    <name evidence="1" type="primary">lptD</name>
    <name evidence="3" type="ORF">SAMN04488075_0874</name>
</gene>
<dbReference type="InterPro" id="IPR050218">
    <property type="entry name" value="LptD"/>
</dbReference>
<dbReference type="GO" id="GO:0043165">
    <property type="term" value="P:Gram-negative-bacterium-type cell outer membrane assembly"/>
    <property type="evidence" value="ECO:0007669"/>
    <property type="project" value="UniProtKB-UniRule"/>
</dbReference>
<comment type="caution">
    <text evidence="1">Lacks conserved residue(s) required for the propagation of feature annotation.</text>
</comment>
<evidence type="ECO:0000259" key="2">
    <source>
        <dbReference type="Pfam" id="PF04453"/>
    </source>
</evidence>
<evidence type="ECO:0000256" key="1">
    <source>
        <dbReference type="HAMAP-Rule" id="MF_01411"/>
    </source>
</evidence>
<sequence precursor="true">MTAAHVPRPRPLPLPGKPLPCPNLPAAGRRTLACGAALLALAVAGTPAVAQTFVPDASGRQGAALAPTATTGYPGMLADGTSLLRLPVVIAPAVPSSRDDAADADADSPATLLADRIELSGDRVLTASGGVVVWHRGARLIAERVIYDGAAGTMRIEGPIHLSEPGKTGSDDEAVLIADAAQLDEGLRDGLLSGARLVLARELQMAAAEVRRSGKGRMTTLTHVVASSCHVCAENPTPLWEIRARRIIHDADTRRLHFERAQFRAFGLPLVTLPRFAAPDPTVDRMTGFLTPVLRTTSRLGVGFKLPYFITLGDSADVTLTPYLSASRTTTLELRYRQAFTNGALQLEGAISRDDLEDGTRGYLFGAARFRLPRDYWLGLQLQSVSDRPYLLDYDVTDADRLWSGVTVDRVASDRLVAARIGRYQTFREGEDDATSPSLVADALWERRFRPAGLGGEAGLQFSIHAHRRSSNTDGDDGRDMMRGSARLDWQRVEILPGGVVGSVQTRIDADLYRIGDDSRFDSSQTRVTPIAAVEFRWPLIAQNAGVTHTLEPVAQFVWSPDSSNDNAVPNEDSMLVEFDEGNLFSIDRLPGRDVVEGGFRANIGLGWTRIDPAGWSLGLTAGRVLRSRDDPAFDQDGQMLSGRRSDWLLAATYSGSNGLAMVNRALFDDDLSLQRNELRIGWLRKGLQLSAGYLWIDAATEPGRIDDVSELTASTAVQLAPGWRLNAETRYDFAADRAQKAELGLEYRNECVTVDLSVSRRFTSSDTVRADTDVGLSVRLGGFGRQQNNGAGTVARRSCVR</sequence>
<name>A0A1H6KB40_9RHOB</name>
<dbReference type="GO" id="GO:1990351">
    <property type="term" value="C:transporter complex"/>
    <property type="evidence" value="ECO:0007669"/>
    <property type="project" value="TreeGrafter"/>
</dbReference>
<feature type="chain" id="PRO_5011803622" description="LPS-assembly protein LptD" evidence="1">
    <location>
        <begin position="51"/>
        <end position="802"/>
    </location>
</feature>
<dbReference type="Pfam" id="PF04453">
    <property type="entry name" value="LptD"/>
    <property type="match status" value="1"/>
</dbReference>
<proteinExistence type="inferred from homology"/>
<dbReference type="EMBL" id="FNXG01000001">
    <property type="protein sequence ID" value="SEH70355.1"/>
    <property type="molecule type" value="Genomic_DNA"/>
</dbReference>
<evidence type="ECO:0000313" key="4">
    <source>
        <dbReference type="Proteomes" id="UP000199125"/>
    </source>
</evidence>
<dbReference type="GO" id="GO:0015920">
    <property type="term" value="P:lipopolysaccharide transport"/>
    <property type="evidence" value="ECO:0007669"/>
    <property type="project" value="InterPro"/>
</dbReference>
<protein>
    <recommendedName>
        <fullName evidence="1">LPS-assembly protein LptD</fullName>
    </recommendedName>
</protein>
<dbReference type="PANTHER" id="PTHR30189">
    <property type="entry name" value="LPS-ASSEMBLY PROTEIN"/>
    <property type="match status" value="1"/>
</dbReference>
<evidence type="ECO:0000313" key="3">
    <source>
        <dbReference type="EMBL" id="SEH70355.1"/>
    </source>
</evidence>
<dbReference type="PANTHER" id="PTHR30189:SF1">
    <property type="entry name" value="LPS-ASSEMBLY PROTEIN LPTD"/>
    <property type="match status" value="1"/>
</dbReference>
<dbReference type="AlphaFoldDB" id="A0A1H6KB40"/>
<keyword evidence="1" id="KW-0998">Cell outer membrane</keyword>
<reference evidence="4" key="1">
    <citation type="submission" date="2016-10" db="EMBL/GenBank/DDBJ databases">
        <authorList>
            <person name="Varghese N."/>
            <person name="Submissions S."/>
        </authorList>
    </citation>
    <scope>NUCLEOTIDE SEQUENCE [LARGE SCALE GENOMIC DNA]</scope>
    <source>
        <strain evidence="4">DSM 11593</strain>
    </source>
</reference>
<keyword evidence="1" id="KW-0732">Signal</keyword>
<dbReference type="InterPro" id="IPR007543">
    <property type="entry name" value="LptD_C"/>
</dbReference>
<dbReference type="OrthoDB" id="9760225at2"/>
<dbReference type="STRING" id="65735.SAMN04488075_0874"/>
<keyword evidence="4" id="KW-1185">Reference proteome</keyword>
<feature type="signal peptide" evidence="1">
    <location>
        <begin position="1"/>
        <end position="50"/>
    </location>
</feature>
<keyword evidence="1" id="KW-0472">Membrane</keyword>
<comment type="subunit">
    <text evidence="1">Component of the lipopolysaccharide transport and assembly complex.</text>
</comment>
<comment type="subcellular location">
    <subcellularLocation>
        <location evidence="1">Cell outer membrane</location>
    </subcellularLocation>
</comment>
<feature type="domain" description="LptD C-terminal" evidence="2">
    <location>
        <begin position="360"/>
        <end position="698"/>
    </location>
</feature>
<comment type="similarity">
    <text evidence="1">Belongs to the LptD family.</text>
</comment>
<dbReference type="InterPro" id="IPR020889">
    <property type="entry name" value="LipoPS_assembly_LptD"/>
</dbReference>
<accession>A0A1H6KB40</accession>